<feature type="domain" description="10TM putative phosphate transporter extracellular tail" evidence="11">
    <location>
        <begin position="819"/>
        <end position="883"/>
    </location>
</feature>
<keyword evidence="6 8" id="KW-0472">Membrane</keyword>
<feature type="transmembrane region" description="Helical" evidence="8">
    <location>
        <begin position="671"/>
        <end position="696"/>
    </location>
</feature>
<keyword evidence="9" id="KW-0732">Signal</keyword>
<dbReference type="InterPro" id="IPR032880">
    <property type="entry name" value="CSC1/OSCA1-like_N"/>
</dbReference>
<evidence type="ECO:0000313" key="15">
    <source>
        <dbReference type="Proteomes" id="UP001214628"/>
    </source>
</evidence>
<evidence type="ECO:0000256" key="1">
    <source>
        <dbReference type="ARBA" id="ARBA00004141"/>
    </source>
</evidence>
<sequence>MHRALCMLALTVSAPALVAAAGDSSSDTSTSTVITTMVYSLIMAGVFSILFLVLRPKFDNIYQPRSYLSRPATRNVEPLSHSMMGWIKEFISLPDTEILRRNGLDAYMFISYLNMALWIIVPIWILSWIVLLPLYAANLASPKAGFNMFTIGNVITASKRTDQDRSAGILILNYIFIAWILVNIHMRMKQFIRLRQEFLTSPEYRNTVQAKSILVTGVPNELLSETKMTQLYGQLPGGVEKVWINRNMRDLPKLVEQRDKLVLKQEAAVTKLIKAAYKLVKKGKVEAADVDPNGEPSVDVAERYVPTKKRPTMRLGKIPCVGQKVDTIEYCRSEIPRLNQEIESMRQRAMTDYDAFPPQSSAFVLFRNQLSAQMAASTEACHSPYRMSERYTEAHPKDVIWSNLNMNPYEKKIRNVAFWVVTWLTVVFWFIPVAVVSIFSQVDYLTTKVPFLSWIEKIPNVPLGIIKGILPVAALAILNMLLPIWLRFLAKQSGIPTRNGVELSLMTRFSIFQLLQNFLVLAILQASMNNVSAFAKTLTPPNASAFVSQISNALPRANTFFLQWVFVAGMGAAPGMFLQIVPLIVYYVKMKLLGSTPRTVWHLKNDMGAPAWGTLFPSTLLIMVIVFGYMILAPVVNGFAAVSIFLLYIAYRYLFLFVFDCKPQTETAGLFFPHAINWTFAGLYLGTLLVALTYFFNSGSNTSYIAFGVLTIVLLAVILAYHLFLMNSYGPLLQSVPLDLTMQYQGDAQNEKSAYDNSNQLVSGNGYPSRPEPLQQQQPNSTLLPEKDAYYINDVGATSHSQSHIVQMNDQYAQHGGSKRGQQQTNDDYLNSFYNPARTSKQLTLWYPNDRLGIGRSEVAQDQRAGYSSTTQHAGLTEKGAVDEDATFAPGEEP</sequence>
<feature type="transmembrane region" description="Helical" evidence="8">
    <location>
        <begin position="609"/>
        <end position="632"/>
    </location>
</feature>
<name>A0AAF0FHM8_9BASI</name>
<feature type="region of interest" description="Disordered" evidence="7">
    <location>
        <begin position="857"/>
        <end position="894"/>
    </location>
</feature>
<dbReference type="InterPro" id="IPR003864">
    <property type="entry name" value="CSC1/OSCA1-like_7TM"/>
</dbReference>
<evidence type="ECO:0008006" key="16">
    <source>
        <dbReference type="Google" id="ProtNLM"/>
    </source>
</evidence>
<keyword evidence="4 8" id="KW-0812">Transmembrane</keyword>
<evidence type="ECO:0000256" key="9">
    <source>
        <dbReference type="SAM" id="SignalP"/>
    </source>
</evidence>
<reference evidence="14" key="1">
    <citation type="submission" date="2023-02" db="EMBL/GenBank/DDBJ databases">
        <title>Mating type loci evolution in Malassezia.</title>
        <authorList>
            <person name="Coelho M.A."/>
        </authorList>
    </citation>
    <scope>NUCLEOTIDE SEQUENCE</scope>
    <source>
        <strain evidence="14">CBS 14136</strain>
    </source>
</reference>
<feature type="transmembrane region" description="Helical" evidence="8">
    <location>
        <begin position="462"/>
        <end position="488"/>
    </location>
</feature>
<feature type="domain" description="CSC1/OSCA1-like 7TM region" evidence="10">
    <location>
        <begin position="415"/>
        <end position="692"/>
    </location>
</feature>
<evidence type="ECO:0000259" key="10">
    <source>
        <dbReference type="Pfam" id="PF02714"/>
    </source>
</evidence>
<evidence type="ECO:0000256" key="3">
    <source>
        <dbReference type="ARBA" id="ARBA00022448"/>
    </source>
</evidence>
<evidence type="ECO:0000259" key="13">
    <source>
        <dbReference type="Pfam" id="PF14703"/>
    </source>
</evidence>
<keyword evidence="15" id="KW-1185">Reference proteome</keyword>
<dbReference type="PANTHER" id="PTHR13018:SF143">
    <property type="entry name" value="CSC1_OSCA1-LIKE 7TM REGION DOMAIN-CONTAINING PROTEIN"/>
    <property type="match status" value="1"/>
</dbReference>
<protein>
    <recommendedName>
        <fullName evidence="16">DUF221-domain-containing protein</fullName>
    </recommendedName>
</protein>
<evidence type="ECO:0000259" key="11">
    <source>
        <dbReference type="Pfam" id="PF12621"/>
    </source>
</evidence>
<dbReference type="GO" id="GO:0005886">
    <property type="term" value="C:plasma membrane"/>
    <property type="evidence" value="ECO:0007669"/>
    <property type="project" value="TreeGrafter"/>
</dbReference>
<feature type="transmembrane region" description="Helical" evidence="8">
    <location>
        <begin position="109"/>
        <end position="136"/>
    </location>
</feature>
<evidence type="ECO:0000259" key="12">
    <source>
        <dbReference type="Pfam" id="PF13967"/>
    </source>
</evidence>
<feature type="transmembrane region" description="Helical" evidence="8">
    <location>
        <begin position="36"/>
        <end position="54"/>
    </location>
</feature>
<feature type="transmembrane region" description="Helical" evidence="8">
    <location>
        <begin position="167"/>
        <end position="186"/>
    </location>
</feature>
<dbReference type="Pfam" id="PF12621">
    <property type="entry name" value="PHM7_ext"/>
    <property type="match status" value="1"/>
</dbReference>
<evidence type="ECO:0000313" key="14">
    <source>
        <dbReference type="EMBL" id="WFD44707.1"/>
    </source>
</evidence>
<dbReference type="AlphaFoldDB" id="A0AAF0FHM8"/>
<feature type="chain" id="PRO_5042068395" description="DUF221-domain-containing protein" evidence="9">
    <location>
        <begin position="21"/>
        <end position="894"/>
    </location>
</feature>
<dbReference type="InterPro" id="IPR022257">
    <property type="entry name" value="PHM7_ext"/>
</dbReference>
<feature type="transmembrane region" description="Helical" evidence="8">
    <location>
        <begin position="638"/>
        <end position="659"/>
    </location>
</feature>
<evidence type="ECO:0000256" key="7">
    <source>
        <dbReference type="SAM" id="MobiDB-lite"/>
    </source>
</evidence>
<accession>A0AAF0FHM8</accession>
<dbReference type="InterPro" id="IPR045122">
    <property type="entry name" value="Csc1-like"/>
</dbReference>
<dbReference type="Proteomes" id="UP001214628">
    <property type="component" value="Chromosome 5"/>
</dbReference>
<feature type="region of interest" description="Disordered" evidence="7">
    <location>
        <begin position="752"/>
        <end position="780"/>
    </location>
</feature>
<dbReference type="Pfam" id="PF14703">
    <property type="entry name" value="PHM7_cyt"/>
    <property type="match status" value="1"/>
</dbReference>
<keyword evidence="5 8" id="KW-1133">Transmembrane helix</keyword>
<evidence type="ECO:0000256" key="4">
    <source>
        <dbReference type="ARBA" id="ARBA00022692"/>
    </source>
</evidence>
<dbReference type="Pfam" id="PF02714">
    <property type="entry name" value="RSN1_7TM"/>
    <property type="match status" value="1"/>
</dbReference>
<evidence type="ECO:0000256" key="8">
    <source>
        <dbReference type="SAM" id="Phobius"/>
    </source>
</evidence>
<proteinExistence type="inferred from homology"/>
<dbReference type="Pfam" id="PF13967">
    <property type="entry name" value="RSN1_TM"/>
    <property type="match status" value="1"/>
</dbReference>
<keyword evidence="3" id="KW-0813">Transport</keyword>
<feature type="transmembrane region" description="Helical" evidence="8">
    <location>
        <begin position="702"/>
        <end position="724"/>
    </location>
</feature>
<evidence type="ECO:0000256" key="6">
    <source>
        <dbReference type="ARBA" id="ARBA00023136"/>
    </source>
</evidence>
<dbReference type="PANTHER" id="PTHR13018">
    <property type="entry name" value="PROBABLE MEMBRANE PROTEIN DUF221-RELATED"/>
    <property type="match status" value="1"/>
</dbReference>
<dbReference type="InterPro" id="IPR027815">
    <property type="entry name" value="CSC1/OSCA1-like_cyt"/>
</dbReference>
<feature type="domain" description="CSC1/OSCA1-like cytosolic" evidence="13">
    <location>
        <begin position="211"/>
        <end position="403"/>
    </location>
</feature>
<evidence type="ECO:0000256" key="5">
    <source>
        <dbReference type="ARBA" id="ARBA00022989"/>
    </source>
</evidence>
<organism evidence="14 15">
    <name type="scientific">Malassezia psittaci</name>
    <dbReference type="NCBI Taxonomy" id="1821823"/>
    <lineage>
        <taxon>Eukaryota</taxon>
        <taxon>Fungi</taxon>
        <taxon>Dikarya</taxon>
        <taxon>Basidiomycota</taxon>
        <taxon>Ustilaginomycotina</taxon>
        <taxon>Malasseziomycetes</taxon>
        <taxon>Malasseziales</taxon>
        <taxon>Malasseziaceae</taxon>
        <taxon>Malassezia</taxon>
    </lineage>
</organism>
<comment type="similarity">
    <text evidence="2">Belongs to the CSC1 (TC 1.A.17) family.</text>
</comment>
<feature type="transmembrane region" description="Helical" evidence="8">
    <location>
        <begin position="416"/>
        <end position="442"/>
    </location>
</feature>
<feature type="domain" description="CSC1/OSCA1-like N-terminal transmembrane" evidence="12">
    <location>
        <begin position="33"/>
        <end position="185"/>
    </location>
</feature>
<feature type="signal peptide" evidence="9">
    <location>
        <begin position="1"/>
        <end position="20"/>
    </location>
</feature>
<evidence type="ECO:0000256" key="2">
    <source>
        <dbReference type="ARBA" id="ARBA00007779"/>
    </source>
</evidence>
<comment type="subcellular location">
    <subcellularLocation>
        <location evidence="1">Membrane</location>
        <topology evidence="1">Multi-pass membrane protein</topology>
    </subcellularLocation>
</comment>
<gene>
    <name evidence="14" type="ORF">MPSI1_003377</name>
</gene>
<dbReference type="EMBL" id="CP118379">
    <property type="protein sequence ID" value="WFD44707.1"/>
    <property type="molecule type" value="Genomic_DNA"/>
</dbReference>
<dbReference type="GO" id="GO:0005227">
    <property type="term" value="F:calcium-activated cation channel activity"/>
    <property type="evidence" value="ECO:0007669"/>
    <property type="project" value="InterPro"/>
</dbReference>
<feature type="transmembrane region" description="Helical" evidence="8">
    <location>
        <begin position="561"/>
        <end position="588"/>
    </location>
</feature>